<sequence length="101" mass="11056">MVWQDMIFLAGSLLSVGFLAPTIRNAAACVPRATSVPSMVIGFVYSLTFLSMGMEFSAFGSFAACGMWSLIVYYRGPEIDEFDLSVLPERLTDHTTAETTE</sequence>
<dbReference type="AlphaFoldDB" id="A0ABD6D4A1"/>
<keyword evidence="1" id="KW-1133">Transmembrane helix</keyword>
<protein>
    <submittedName>
        <fullName evidence="2">Uncharacterized protein</fullName>
    </submittedName>
</protein>
<keyword evidence="1" id="KW-0812">Transmembrane</keyword>
<name>A0ABD6D4A1_9EURY</name>
<evidence type="ECO:0000313" key="3">
    <source>
        <dbReference type="Proteomes" id="UP001597052"/>
    </source>
</evidence>
<evidence type="ECO:0000256" key="1">
    <source>
        <dbReference type="SAM" id="Phobius"/>
    </source>
</evidence>
<dbReference type="RefSeq" id="WP_256394298.1">
    <property type="nucleotide sequence ID" value="NZ_JANHDJ010000001.1"/>
</dbReference>
<reference evidence="2 3" key="1">
    <citation type="journal article" date="2019" name="Int. J. Syst. Evol. Microbiol.">
        <title>The Global Catalogue of Microorganisms (GCM) 10K type strain sequencing project: providing services to taxonomists for standard genome sequencing and annotation.</title>
        <authorList>
            <consortium name="The Broad Institute Genomics Platform"/>
            <consortium name="The Broad Institute Genome Sequencing Center for Infectious Disease"/>
            <person name="Wu L."/>
            <person name="Ma J."/>
        </authorList>
    </citation>
    <scope>NUCLEOTIDE SEQUENCE [LARGE SCALE GENOMIC DNA]</scope>
    <source>
        <strain evidence="2 3">CGMCC 1.10593</strain>
    </source>
</reference>
<proteinExistence type="predicted"/>
<accession>A0ABD6D4A1</accession>
<evidence type="ECO:0000313" key="2">
    <source>
        <dbReference type="EMBL" id="MFD1640593.1"/>
    </source>
</evidence>
<keyword evidence="3" id="KW-1185">Reference proteome</keyword>
<dbReference type="EMBL" id="JBHUDM010000001">
    <property type="protein sequence ID" value="MFD1640593.1"/>
    <property type="molecule type" value="Genomic_DNA"/>
</dbReference>
<keyword evidence="1" id="KW-0472">Membrane</keyword>
<dbReference type="Proteomes" id="UP001597052">
    <property type="component" value="Unassembled WGS sequence"/>
</dbReference>
<gene>
    <name evidence="2" type="ORF">ACFSBW_01715</name>
</gene>
<feature type="transmembrane region" description="Helical" evidence="1">
    <location>
        <begin position="50"/>
        <end position="74"/>
    </location>
</feature>
<comment type="caution">
    <text evidence="2">The sequence shown here is derived from an EMBL/GenBank/DDBJ whole genome shotgun (WGS) entry which is preliminary data.</text>
</comment>
<organism evidence="2 3">
    <name type="scientific">Halohasta litorea</name>
    <dbReference type="NCBI Taxonomy" id="869891"/>
    <lineage>
        <taxon>Archaea</taxon>
        <taxon>Methanobacteriati</taxon>
        <taxon>Methanobacteriota</taxon>
        <taxon>Stenosarchaea group</taxon>
        <taxon>Halobacteria</taxon>
        <taxon>Halobacteriales</taxon>
        <taxon>Haloferacaceae</taxon>
        <taxon>Halohasta</taxon>
    </lineage>
</organism>